<protein>
    <submittedName>
        <fullName evidence="2">Uncharacterized protein</fullName>
    </submittedName>
</protein>
<gene>
    <name evidence="2" type="ORF">N657DRAFT_127625</name>
</gene>
<evidence type="ECO:0000313" key="3">
    <source>
        <dbReference type="Proteomes" id="UP001302602"/>
    </source>
</evidence>
<dbReference type="Proteomes" id="UP001302602">
    <property type="component" value="Unassembled WGS sequence"/>
</dbReference>
<dbReference type="EMBL" id="MU853234">
    <property type="protein sequence ID" value="KAK4121380.1"/>
    <property type="molecule type" value="Genomic_DNA"/>
</dbReference>
<dbReference type="AlphaFoldDB" id="A0AAN6TV85"/>
<sequence length="113" mass="13110">MLRKAPLTESPSQDHRPGQSMPSFRAQLQTSPWSSRGRWSPCRPCRLWRLRNHRRCKAAGRCVRTTVEKPRASQGNRTGRSRLISRLSWTRLSQDFSVGRDYLAHRHPQQSGC</sequence>
<comment type="caution">
    <text evidence="2">The sequence shown here is derived from an EMBL/GenBank/DDBJ whole genome shotgun (WGS) entry which is preliminary data.</text>
</comment>
<organism evidence="2 3">
    <name type="scientific">Parathielavia appendiculata</name>
    <dbReference type="NCBI Taxonomy" id="2587402"/>
    <lineage>
        <taxon>Eukaryota</taxon>
        <taxon>Fungi</taxon>
        <taxon>Dikarya</taxon>
        <taxon>Ascomycota</taxon>
        <taxon>Pezizomycotina</taxon>
        <taxon>Sordariomycetes</taxon>
        <taxon>Sordariomycetidae</taxon>
        <taxon>Sordariales</taxon>
        <taxon>Chaetomiaceae</taxon>
        <taxon>Parathielavia</taxon>
    </lineage>
</organism>
<evidence type="ECO:0000256" key="1">
    <source>
        <dbReference type="SAM" id="MobiDB-lite"/>
    </source>
</evidence>
<reference evidence="2" key="1">
    <citation type="journal article" date="2023" name="Mol. Phylogenet. Evol.">
        <title>Genome-scale phylogeny and comparative genomics of the fungal order Sordariales.</title>
        <authorList>
            <person name="Hensen N."/>
            <person name="Bonometti L."/>
            <person name="Westerberg I."/>
            <person name="Brannstrom I.O."/>
            <person name="Guillou S."/>
            <person name="Cros-Aarteil S."/>
            <person name="Calhoun S."/>
            <person name="Haridas S."/>
            <person name="Kuo A."/>
            <person name="Mondo S."/>
            <person name="Pangilinan J."/>
            <person name="Riley R."/>
            <person name="LaButti K."/>
            <person name="Andreopoulos B."/>
            <person name="Lipzen A."/>
            <person name="Chen C."/>
            <person name="Yan M."/>
            <person name="Daum C."/>
            <person name="Ng V."/>
            <person name="Clum A."/>
            <person name="Steindorff A."/>
            <person name="Ohm R.A."/>
            <person name="Martin F."/>
            <person name="Silar P."/>
            <person name="Natvig D.O."/>
            <person name="Lalanne C."/>
            <person name="Gautier V."/>
            <person name="Ament-Velasquez S.L."/>
            <person name="Kruys A."/>
            <person name="Hutchinson M.I."/>
            <person name="Powell A.J."/>
            <person name="Barry K."/>
            <person name="Miller A.N."/>
            <person name="Grigoriev I.V."/>
            <person name="Debuchy R."/>
            <person name="Gladieux P."/>
            <person name="Hiltunen Thoren M."/>
            <person name="Johannesson H."/>
        </authorList>
    </citation>
    <scope>NUCLEOTIDE SEQUENCE</scope>
    <source>
        <strain evidence="2">CBS 731.68</strain>
    </source>
</reference>
<name>A0AAN6TV85_9PEZI</name>
<reference evidence="2" key="2">
    <citation type="submission" date="2023-05" db="EMBL/GenBank/DDBJ databases">
        <authorList>
            <consortium name="Lawrence Berkeley National Laboratory"/>
            <person name="Steindorff A."/>
            <person name="Hensen N."/>
            <person name="Bonometti L."/>
            <person name="Westerberg I."/>
            <person name="Brannstrom I.O."/>
            <person name="Guillou S."/>
            <person name="Cros-Aarteil S."/>
            <person name="Calhoun S."/>
            <person name="Haridas S."/>
            <person name="Kuo A."/>
            <person name="Mondo S."/>
            <person name="Pangilinan J."/>
            <person name="Riley R."/>
            <person name="Labutti K."/>
            <person name="Andreopoulos B."/>
            <person name="Lipzen A."/>
            <person name="Chen C."/>
            <person name="Yanf M."/>
            <person name="Daum C."/>
            <person name="Ng V."/>
            <person name="Clum A."/>
            <person name="Ohm R."/>
            <person name="Martin F."/>
            <person name="Silar P."/>
            <person name="Natvig D."/>
            <person name="Lalanne C."/>
            <person name="Gautier V."/>
            <person name="Ament-Velasquez S.L."/>
            <person name="Kruys A."/>
            <person name="Hutchinson M.I."/>
            <person name="Powell A.J."/>
            <person name="Barry K."/>
            <person name="Miller A.N."/>
            <person name="Grigoriev I.V."/>
            <person name="Debuchy R."/>
            <person name="Gladieux P."/>
            <person name="Thoren M.H."/>
            <person name="Johannesson H."/>
        </authorList>
    </citation>
    <scope>NUCLEOTIDE SEQUENCE</scope>
    <source>
        <strain evidence="2">CBS 731.68</strain>
    </source>
</reference>
<dbReference type="RefSeq" id="XP_062645151.1">
    <property type="nucleotide sequence ID" value="XM_062785845.1"/>
</dbReference>
<evidence type="ECO:0000313" key="2">
    <source>
        <dbReference type="EMBL" id="KAK4121380.1"/>
    </source>
</evidence>
<accession>A0AAN6TV85</accession>
<feature type="region of interest" description="Disordered" evidence="1">
    <location>
        <begin position="1"/>
        <end position="39"/>
    </location>
</feature>
<feature type="compositionally biased region" description="Polar residues" evidence="1">
    <location>
        <begin position="20"/>
        <end position="34"/>
    </location>
</feature>
<proteinExistence type="predicted"/>
<dbReference type="GeneID" id="87822611"/>
<keyword evidence="3" id="KW-1185">Reference proteome</keyword>